<sequence length="295" mass="33382">MYFAKYGPFTLGDIKFDIRIYPLQDYAYCYVCLLSDAELVKKFACMSVYNKFASASWEMGRHNMLDEEFKKDNIAEGLGLPMARVETFPTSKWRDATKHTSLLFKLILRLILDDSQKILAKPNTPEQAVSPPDVEPPIADQIRPNVICFSGLSTALLTEEFADVHFVINGQTFPAHRVVLAARSSVFRSEFLALQNDLSKHDMFVSVQHLDALTFKCLLHFIYTDSLPSDFHEAISSQQRYRSLFIAAHLFKVDGLKIICEEKLTGAVIDGILSALDLMNFHDGGLLKIFQKDAI</sequence>
<dbReference type="InterPro" id="IPR000210">
    <property type="entry name" value="BTB/POZ_dom"/>
</dbReference>
<dbReference type="InterPro" id="IPR011333">
    <property type="entry name" value="SKP1/BTB/POZ_sf"/>
</dbReference>
<evidence type="ECO:0000256" key="1">
    <source>
        <dbReference type="ARBA" id="ARBA00004906"/>
    </source>
</evidence>
<reference evidence="3" key="1">
    <citation type="journal article" date="2022" name="Cell">
        <title>Repeat-based holocentromeres influence genome architecture and karyotype evolution.</title>
        <authorList>
            <person name="Hofstatter P.G."/>
            <person name="Thangavel G."/>
            <person name="Lux T."/>
            <person name="Neumann P."/>
            <person name="Vondrak T."/>
            <person name="Novak P."/>
            <person name="Zhang M."/>
            <person name="Costa L."/>
            <person name="Castellani M."/>
            <person name="Scott A."/>
            <person name="Toegelov H."/>
            <person name="Fuchs J."/>
            <person name="Mata-Sucre Y."/>
            <person name="Dias Y."/>
            <person name="Vanzela A.L.L."/>
            <person name="Huettel B."/>
            <person name="Almeida C.C.S."/>
            <person name="Simkova H."/>
            <person name="Souza G."/>
            <person name="Pedrosa-Harand A."/>
            <person name="Macas J."/>
            <person name="Mayer K.F.X."/>
            <person name="Houben A."/>
            <person name="Marques A."/>
        </authorList>
    </citation>
    <scope>NUCLEOTIDE SEQUENCE</scope>
    <source>
        <strain evidence="3">RhyBre1mFocal</strain>
    </source>
</reference>
<dbReference type="SUPFAM" id="SSF54695">
    <property type="entry name" value="POZ domain"/>
    <property type="match status" value="1"/>
</dbReference>
<comment type="pathway">
    <text evidence="1">Protein modification; protein ubiquitination.</text>
</comment>
<dbReference type="OrthoDB" id="6359943at2759"/>
<dbReference type="InterPro" id="IPR045005">
    <property type="entry name" value="BPM1-6"/>
</dbReference>
<comment type="caution">
    <text evidence="3">The sequence shown here is derived from an EMBL/GenBank/DDBJ whole genome shotgun (WGS) entry which is preliminary data.</text>
</comment>
<dbReference type="PANTHER" id="PTHR26379">
    <property type="entry name" value="BTB/POZ AND MATH DOMAIN-CONTAINING PROTEIN 1"/>
    <property type="match status" value="1"/>
</dbReference>
<evidence type="ECO:0000313" key="3">
    <source>
        <dbReference type="EMBL" id="KAJ1700409.1"/>
    </source>
</evidence>
<evidence type="ECO:0000259" key="2">
    <source>
        <dbReference type="PROSITE" id="PS50097"/>
    </source>
</evidence>
<dbReference type="Pfam" id="PF00651">
    <property type="entry name" value="BTB"/>
    <property type="match status" value="1"/>
</dbReference>
<dbReference type="Gene3D" id="3.30.710.10">
    <property type="entry name" value="Potassium Channel Kv1.1, Chain A"/>
    <property type="match status" value="1"/>
</dbReference>
<dbReference type="PROSITE" id="PS50097">
    <property type="entry name" value="BTB"/>
    <property type="match status" value="1"/>
</dbReference>
<dbReference type="SMART" id="SM00225">
    <property type="entry name" value="BTB"/>
    <property type="match status" value="1"/>
</dbReference>
<dbReference type="EMBL" id="JAMQYH010000001">
    <property type="protein sequence ID" value="KAJ1700409.1"/>
    <property type="molecule type" value="Genomic_DNA"/>
</dbReference>
<keyword evidence="4" id="KW-1185">Reference proteome</keyword>
<dbReference type="GO" id="GO:0016567">
    <property type="term" value="P:protein ubiquitination"/>
    <property type="evidence" value="ECO:0007669"/>
    <property type="project" value="InterPro"/>
</dbReference>
<organism evidence="3 4">
    <name type="scientific">Rhynchospora breviuscula</name>
    <dbReference type="NCBI Taxonomy" id="2022672"/>
    <lineage>
        <taxon>Eukaryota</taxon>
        <taxon>Viridiplantae</taxon>
        <taxon>Streptophyta</taxon>
        <taxon>Embryophyta</taxon>
        <taxon>Tracheophyta</taxon>
        <taxon>Spermatophyta</taxon>
        <taxon>Magnoliopsida</taxon>
        <taxon>Liliopsida</taxon>
        <taxon>Poales</taxon>
        <taxon>Cyperaceae</taxon>
        <taxon>Cyperoideae</taxon>
        <taxon>Rhynchosporeae</taxon>
        <taxon>Rhynchospora</taxon>
    </lineage>
</organism>
<protein>
    <recommendedName>
        <fullName evidence="2">BTB domain-containing protein</fullName>
    </recommendedName>
</protein>
<evidence type="ECO:0000313" key="4">
    <source>
        <dbReference type="Proteomes" id="UP001151287"/>
    </source>
</evidence>
<gene>
    <name evidence="3" type="ORF">LUZ63_000188</name>
</gene>
<dbReference type="Proteomes" id="UP001151287">
    <property type="component" value="Unassembled WGS sequence"/>
</dbReference>
<feature type="domain" description="BTB" evidence="2">
    <location>
        <begin position="162"/>
        <end position="231"/>
    </location>
</feature>
<accession>A0A9Q0HVU3</accession>
<name>A0A9Q0HVU3_9POAL</name>
<dbReference type="AlphaFoldDB" id="A0A9Q0HVU3"/>
<dbReference type="PANTHER" id="PTHR26379:SF187">
    <property type="entry name" value="OS07G0655300 PROTEIN"/>
    <property type="match status" value="1"/>
</dbReference>
<proteinExistence type="predicted"/>